<proteinExistence type="predicted"/>
<dbReference type="KEGG" id="mgk:FSB76_03240"/>
<protein>
    <submittedName>
        <fullName evidence="1">Uncharacterized protein</fullName>
    </submittedName>
</protein>
<keyword evidence="2" id="KW-1185">Reference proteome</keyword>
<reference evidence="1 2" key="1">
    <citation type="journal article" date="2013" name="J. Microbiol.">
        <title>Mucilaginibacter ginsenosidivorax sp. nov., with ginsenoside converting activity isolated from sediment.</title>
        <authorList>
            <person name="Kim J.K."/>
            <person name="Choi T.E."/>
            <person name="Liu Q.M."/>
            <person name="Park H.Y."/>
            <person name="Yi T.H."/>
            <person name="Yoon M.H."/>
            <person name="Kim S.C."/>
            <person name="Im W.T."/>
        </authorList>
    </citation>
    <scope>NUCLEOTIDE SEQUENCE [LARGE SCALE GENOMIC DNA]</scope>
    <source>
        <strain evidence="1 2">KHI28</strain>
    </source>
</reference>
<evidence type="ECO:0000313" key="2">
    <source>
        <dbReference type="Proteomes" id="UP000321362"/>
    </source>
</evidence>
<dbReference type="OrthoDB" id="9820620at2"/>
<evidence type="ECO:0000313" key="1">
    <source>
        <dbReference type="EMBL" id="QEC75011.1"/>
    </source>
</evidence>
<organism evidence="1 2">
    <name type="scientific">Mucilaginibacter ginsenosidivorax</name>
    <dbReference type="NCBI Taxonomy" id="862126"/>
    <lineage>
        <taxon>Bacteria</taxon>
        <taxon>Pseudomonadati</taxon>
        <taxon>Bacteroidota</taxon>
        <taxon>Sphingobacteriia</taxon>
        <taxon>Sphingobacteriales</taxon>
        <taxon>Sphingobacteriaceae</taxon>
        <taxon>Mucilaginibacter</taxon>
    </lineage>
</organism>
<name>A0A5B8VV59_9SPHI</name>
<dbReference type="EMBL" id="CP042437">
    <property type="protein sequence ID" value="QEC75011.1"/>
    <property type="molecule type" value="Genomic_DNA"/>
</dbReference>
<dbReference type="AlphaFoldDB" id="A0A5B8VV59"/>
<sequence>MPPINYANPMQGKLFSLAHGKGSLSGAFQDVTIIYPMPKPGYPPIPPPAPVDLGIDRITDIMSNNIIDHCIQWSFISLTDNKFMLTCRSPRTKKTHVMTCSEYPNICKTVKVNNFDLPVNTENVSRDNQFTLFYVEQSPCFFYLKNADNLYLATTTESIEILGLTIGILTFFTEEQKNNPAINANCVWFIDTIVNKIRQGAGDVIFIEDEDVKRPVSFADISKKVNKTIDIAYLNELMGR</sequence>
<dbReference type="RefSeq" id="WP_147052166.1">
    <property type="nucleotide sequence ID" value="NZ_CP042437.1"/>
</dbReference>
<gene>
    <name evidence="1" type="ORF">FSB76_03240</name>
</gene>
<dbReference type="Proteomes" id="UP000321362">
    <property type="component" value="Chromosome"/>
</dbReference>
<accession>A0A5B8VV59</accession>